<dbReference type="PANTHER" id="PTHR47027">
    <property type="entry name" value="REVERSE TRANSCRIPTASE DOMAIN-CONTAINING PROTEIN"/>
    <property type="match status" value="1"/>
</dbReference>
<accession>A0AAV1HAR9</accession>
<feature type="compositionally biased region" description="Polar residues" evidence="1">
    <location>
        <begin position="592"/>
        <end position="611"/>
    </location>
</feature>
<dbReference type="Proteomes" id="UP001178508">
    <property type="component" value="Chromosome 20"/>
</dbReference>
<feature type="region of interest" description="Disordered" evidence="1">
    <location>
        <begin position="588"/>
        <end position="611"/>
    </location>
</feature>
<keyword evidence="4" id="KW-1185">Reference proteome</keyword>
<dbReference type="EMBL" id="OY660883">
    <property type="protein sequence ID" value="CAJ1081788.1"/>
    <property type="molecule type" value="Genomic_DNA"/>
</dbReference>
<proteinExistence type="predicted"/>
<gene>
    <name evidence="3" type="ORF">XNOV1_A034178</name>
</gene>
<dbReference type="PANTHER" id="PTHR47027:SF20">
    <property type="entry name" value="REVERSE TRANSCRIPTASE-LIKE PROTEIN WITH RNA-DIRECTED DNA POLYMERASE DOMAIN"/>
    <property type="match status" value="1"/>
</dbReference>
<evidence type="ECO:0000313" key="3">
    <source>
        <dbReference type="EMBL" id="CAJ1081788.1"/>
    </source>
</evidence>
<organism evidence="3 4">
    <name type="scientific">Xyrichtys novacula</name>
    <name type="common">Pearly razorfish</name>
    <name type="synonym">Hemipteronotus novacula</name>
    <dbReference type="NCBI Taxonomy" id="13765"/>
    <lineage>
        <taxon>Eukaryota</taxon>
        <taxon>Metazoa</taxon>
        <taxon>Chordata</taxon>
        <taxon>Craniata</taxon>
        <taxon>Vertebrata</taxon>
        <taxon>Euteleostomi</taxon>
        <taxon>Actinopterygii</taxon>
        <taxon>Neopterygii</taxon>
        <taxon>Teleostei</taxon>
        <taxon>Neoteleostei</taxon>
        <taxon>Acanthomorphata</taxon>
        <taxon>Eupercaria</taxon>
        <taxon>Labriformes</taxon>
        <taxon>Labridae</taxon>
        <taxon>Xyrichtys</taxon>
    </lineage>
</organism>
<evidence type="ECO:0000256" key="1">
    <source>
        <dbReference type="SAM" id="MobiDB-lite"/>
    </source>
</evidence>
<protein>
    <submittedName>
        <fullName evidence="3">LOW QUALITY PROTEIN: uncharacterized protein LOC117545945</fullName>
    </submittedName>
</protein>
<reference evidence="3" key="1">
    <citation type="submission" date="2023-08" db="EMBL/GenBank/DDBJ databases">
        <authorList>
            <person name="Alioto T."/>
            <person name="Alioto T."/>
            <person name="Gomez Garrido J."/>
        </authorList>
    </citation>
    <scope>NUCLEOTIDE SEQUENCE</scope>
</reference>
<feature type="domain" description="C2H2-type" evidence="2">
    <location>
        <begin position="564"/>
        <end position="584"/>
    </location>
</feature>
<evidence type="ECO:0000259" key="2">
    <source>
        <dbReference type="PROSITE" id="PS00028"/>
    </source>
</evidence>
<sequence>MENEWAKLRSIIYDTASETIGHQDWFDNSSPAIQELLETKRKAHAAMLSNPHSPSLHARYKAIRGETQKQLRTMENEWWLKKAEEIQRHADDNNAHAFYEAVKSLYGLQKRNIAPVRSADGSVLFKDKEQIIERWAEHFDTLLNTTNPSDPSVLDALPDLPPVPSLDEPAKFTEVLSAIRSLKNNKSPGPDGLPAEIFKKGGDTFGVKQECVLAPVIFNLYLTAATLLFHKTIKEKGSVQIQFRLDGSLFNIRRLQAKTKTLVTNIQELQYADDCALLAHSPAAMQRALDTMSSIYSSLGLVINTQKTEVMIQERCPSSVNPVFGINGTPLQTVQQFCYLGSILTPACHIDHDIKASINLASAAFGRLHSYVFENRHLRISTRAAVYRAVCVSMLIYGAEAWTAYRLHIKCLEAFHIRCLQRILDITWQDRVPHSDVLQRTDSTSIEATRVQQQLWWAGNVIRMPGCRLPRQVLYGQLLSVNRKPGGPKLRYKDQLKSILRRCNINPNDLESAAANRPLWCSLCHDGVVHLKEKRTQQRTVRRQQRHSHAAPVPSQPPVPDLTCPDCEVLFWNHISCHSHLQWHRQQRRWPLTNSSQQKEAMSSSTSMDCQ</sequence>
<dbReference type="InterPro" id="IPR013087">
    <property type="entry name" value="Znf_C2H2_type"/>
</dbReference>
<evidence type="ECO:0000313" key="4">
    <source>
        <dbReference type="Proteomes" id="UP001178508"/>
    </source>
</evidence>
<dbReference type="PROSITE" id="PS00028">
    <property type="entry name" value="ZINC_FINGER_C2H2_1"/>
    <property type="match status" value="1"/>
</dbReference>
<feature type="compositionally biased region" description="Basic residues" evidence="1">
    <location>
        <begin position="540"/>
        <end position="549"/>
    </location>
</feature>
<feature type="region of interest" description="Disordered" evidence="1">
    <location>
        <begin position="534"/>
        <end position="557"/>
    </location>
</feature>
<dbReference type="AlphaFoldDB" id="A0AAV1HAR9"/>
<dbReference type="InterPro" id="IPR000477">
    <property type="entry name" value="RT_dom"/>
</dbReference>
<name>A0AAV1HAR9_XYRNO</name>
<dbReference type="Pfam" id="PF00078">
    <property type="entry name" value="RVT_1"/>
    <property type="match status" value="1"/>
</dbReference>